<dbReference type="GO" id="GO:0003964">
    <property type="term" value="F:RNA-directed DNA polymerase activity"/>
    <property type="evidence" value="ECO:0007669"/>
    <property type="project" value="UniProtKB-KW"/>
</dbReference>
<dbReference type="PANTHER" id="PTHR32108">
    <property type="entry name" value="DNA-DIRECTED RNA POLYMERASE SUBUNIT ALPHA"/>
    <property type="match status" value="1"/>
</dbReference>
<dbReference type="Proteomes" id="UP000321393">
    <property type="component" value="Unassembled WGS sequence"/>
</dbReference>
<keyword evidence="2" id="KW-0808">Transferase</keyword>
<organism evidence="2 4">
    <name type="scientific">Cucumis melo var. makuwa</name>
    <name type="common">Oriental melon</name>
    <dbReference type="NCBI Taxonomy" id="1194695"/>
    <lineage>
        <taxon>Eukaryota</taxon>
        <taxon>Viridiplantae</taxon>
        <taxon>Streptophyta</taxon>
        <taxon>Embryophyta</taxon>
        <taxon>Tracheophyta</taxon>
        <taxon>Spermatophyta</taxon>
        <taxon>Magnoliopsida</taxon>
        <taxon>eudicotyledons</taxon>
        <taxon>Gunneridae</taxon>
        <taxon>Pentapetalae</taxon>
        <taxon>rosids</taxon>
        <taxon>fabids</taxon>
        <taxon>Cucurbitales</taxon>
        <taxon>Cucurbitaceae</taxon>
        <taxon>Benincaseae</taxon>
        <taxon>Cucumis</taxon>
    </lineage>
</organism>
<keyword evidence="2" id="KW-0548">Nucleotidyltransferase</keyword>
<evidence type="ECO:0000313" key="3">
    <source>
        <dbReference type="EMBL" id="TYK01228.1"/>
    </source>
</evidence>
<comment type="caution">
    <text evidence="2">The sequence shown here is derived from an EMBL/GenBank/DDBJ whole genome shotgun (WGS) entry which is preliminary data.</text>
</comment>
<feature type="region of interest" description="Disordered" evidence="1">
    <location>
        <begin position="1"/>
        <end position="49"/>
    </location>
</feature>
<dbReference type="PANTHER" id="PTHR32108:SF9">
    <property type="entry name" value="REVERSE TRANSCRIPTASE RNASE H-LIKE DOMAIN-CONTAINING PROTEIN"/>
    <property type="match status" value="1"/>
</dbReference>
<keyword evidence="2" id="KW-0695">RNA-directed DNA polymerase</keyword>
<evidence type="ECO:0000313" key="5">
    <source>
        <dbReference type="Proteomes" id="UP000321947"/>
    </source>
</evidence>
<evidence type="ECO:0000313" key="4">
    <source>
        <dbReference type="Proteomes" id="UP000321393"/>
    </source>
</evidence>
<evidence type="ECO:0000256" key="1">
    <source>
        <dbReference type="SAM" id="MobiDB-lite"/>
    </source>
</evidence>
<feature type="compositionally biased region" description="Basic and acidic residues" evidence="1">
    <location>
        <begin position="1"/>
        <end position="12"/>
    </location>
</feature>
<reference evidence="4 5" key="1">
    <citation type="submission" date="2019-08" db="EMBL/GenBank/DDBJ databases">
        <title>Draft genome sequences of two oriental melons (Cucumis melo L. var makuwa).</title>
        <authorList>
            <person name="Kwon S.-Y."/>
        </authorList>
    </citation>
    <scope>NUCLEOTIDE SEQUENCE [LARGE SCALE GENOMIC DNA]</scope>
    <source>
        <strain evidence="5">cv. Chang Bougi</strain>
        <strain evidence="4">cv. SW 3</strain>
        <tissue evidence="2">Leaf</tissue>
    </source>
</reference>
<accession>A0A5A7SV57</accession>
<sequence>MTPKKKEEEVHKMNSTQRTTTRMSSPVVGQTNYSSNPHDGEQSKPNSSFVKNNLKQTRFDHIPMSYTELLPQLLKNHQVTLVPQAPLKPPCPKWYDPNAKLSQTNIQVAEIDVIFDTSRKASSIREPLIILYKGKSSSTTCIQMPQTMTVEVPSPFPYKDNRAVPWKYECQFITDNVAFLIARGMTRSERCYAPENLKSISKDDEVIDVNSSYSCLLDRPWIHSAGTVASSLHQRVKFSVEGGQVIVYGEEDMFVTKTSTPPYVEAT</sequence>
<dbReference type="EMBL" id="SSTE01020563">
    <property type="protein sequence ID" value="KAA0033846.1"/>
    <property type="molecule type" value="Genomic_DNA"/>
</dbReference>
<proteinExistence type="predicted"/>
<gene>
    <name evidence="3" type="ORF">E5676_scaffold49G00060</name>
    <name evidence="2" type="ORF">E6C27_scaffold43059G00200</name>
</gene>
<name>A0A5A7SV57_CUCMM</name>
<dbReference type="AlphaFoldDB" id="A0A5A7SV57"/>
<protein>
    <submittedName>
        <fullName evidence="2 3">RNA-directed DNA polymerase</fullName>
    </submittedName>
</protein>
<dbReference type="OrthoDB" id="2919534at2759"/>
<feature type="compositionally biased region" description="Polar residues" evidence="1">
    <location>
        <begin position="13"/>
        <end position="49"/>
    </location>
</feature>
<evidence type="ECO:0000313" key="2">
    <source>
        <dbReference type="EMBL" id="KAA0033846.1"/>
    </source>
</evidence>
<dbReference type="EMBL" id="SSTD01016279">
    <property type="protein sequence ID" value="TYK01228.1"/>
    <property type="molecule type" value="Genomic_DNA"/>
</dbReference>
<dbReference type="Proteomes" id="UP000321947">
    <property type="component" value="Unassembled WGS sequence"/>
</dbReference>